<organism evidence="2 3">
    <name type="scientific">Propioniciclava tarda</name>
    <dbReference type="NCBI Taxonomy" id="433330"/>
    <lineage>
        <taxon>Bacteria</taxon>
        <taxon>Bacillati</taxon>
        <taxon>Actinomycetota</taxon>
        <taxon>Actinomycetes</taxon>
        <taxon>Propionibacteriales</taxon>
        <taxon>Propionibacteriaceae</taxon>
        <taxon>Propioniciclava</taxon>
    </lineage>
</organism>
<dbReference type="InterPro" id="IPR001173">
    <property type="entry name" value="Glyco_trans_2-like"/>
</dbReference>
<reference evidence="2 3" key="1">
    <citation type="submission" date="2019-01" db="EMBL/GenBank/DDBJ databases">
        <title>Lactibacter flavus gen. nov., sp. nov., a novel bacterium of the family Propionibacteriaceae isolated from raw milk and dairy products.</title>
        <authorList>
            <person name="Huptas C."/>
            <person name="Wenning M."/>
            <person name="Breitenwieser F."/>
            <person name="Doll E."/>
            <person name="Von Neubeck M."/>
            <person name="Busse H.-J."/>
            <person name="Scherer S."/>
        </authorList>
    </citation>
    <scope>NUCLEOTIDE SEQUENCE [LARGE SCALE GENOMIC DNA]</scope>
    <source>
        <strain evidence="2 3">DSM 22130</strain>
    </source>
</reference>
<name>A0A4Q9KNE6_PROTD</name>
<accession>A0A4Q9KNE6</accession>
<dbReference type="Gene3D" id="3.90.550.10">
    <property type="entry name" value="Spore Coat Polysaccharide Biosynthesis Protein SpsA, Chain A"/>
    <property type="match status" value="1"/>
</dbReference>
<feature type="domain" description="Glycosyltransferase 2-like" evidence="1">
    <location>
        <begin position="43"/>
        <end position="148"/>
    </location>
</feature>
<dbReference type="Pfam" id="PF00535">
    <property type="entry name" value="Glycos_transf_2"/>
    <property type="match status" value="1"/>
</dbReference>
<dbReference type="GO" id="GO:0016740">
    <property type="term" value="F:transferase activity"/>
    <property type="evidence" value="ECO:0007669"/>
    <property type="project" value="UniProtKB-KW"/>
</dbReference>
<dbReference type="RefSeq" id="WP_131170530.1">
    <property type="nucleotide sequence ID" value="NZ_FXTL01000001.1"/>
</dbReference>
<comment type="caution">
    <text evidence="2">The sequence shown here is derived from an EMBL/GenBank/DDBJ whole genome shotgun (WGS) entry which is preliminary data.</text>
</comment>
<keyword evidence="3" id="KW-1185">Reference proteome</keyword>
<gene>
    <name evidence="2" type="ORF">ET996_00100</name>
</gene>
<keyword evidence="2" id="KW-0808">Transferase</keyword>
<dbReference type="AlphaFoldDB" id="A0A4Q9KNE6"/>
<dbReference type="SUPFAM" id="SSF53448">
    <property type="entry name" value="Nucleotide-diphospho-sugar transferases"/>
    <property type="match status" value="1"/>
</dbReference>
<dbReference type="CDD" id="cd00761">
    <property type="entry name" value="Glyco_tranf_GTA_type"/>
    <property type="match status" value="1"/>
</dbReference>
<sequence>MHGPTAIAAGLAAGKEQLRAWRELTGPIPSPTAPLATSTRLCIGMATFDDFDGVWFTIASILLHHPEVADDLSFVIIDNHPTGPVSQALKGLEAMWPRLRYVPFRAFQGTSVRDLVFREAQADIVCCVDSHVLIRPGGLAALLRYFDARPECRDLVQGPLLDDRLTAVAATHLHPTWSSGMFGSWGNNGLADDFSEEPYELASQGLGLFACRKDAWPGFHSLFRRFGAEEGYLHEKMRRAGGRTVGLPALAWGHRFVRPRGVPYEHTWESFLRNYELGWAELGWDLTEGREHFRTFVTDDALFERAAAAPTHPLAGFDAVMAINLDADPQRWARLVPRVEALGVGWRLERVAAVPTPDNHHVGCALSWRAAIAEAKRRGLSRVLVLEDDVLFASDTLDVLRPAMAELYQG</sequence>
<dbReference type="InterPro" id="IPR029044">
    <property type="entry name" value="Nucleotide-diphossugar_trans"/>
</dbReference>
<dbReference type="Proteomes" id="UP000291933">
    <property type="component" value="Unassembled WGS sequence"/>
</dbReference>
<evidence type="ECO:0000313" key="2">
    <source>
        <dbReference type="EMBL" id="TBT96117.1"/>
    </source>
</evidence>
<evidence type="ECO:0000313" key="3">
    <source>
        <dbReference type="Proteomes" id="UP000291933"/>
    </source>
</evidence>
<dbReference type="OrthoDB" id="9814639at2"/>
<evidence type="ECO:0000259" key="1">
    <source>
        <dbReference type="Pfam" id="PF00535"/>
    </source>
</evidence>
<dbReference type="EMBL" id="SDMR01000001">
    <property type="protein sequence ID" value="TBT96117.1"/>
    <property type="molecule type" value="Genomic_DNA"/>
</dbReference>
<protein>
    <submittedName>
        <fullName evidence="2">Glycosyltransferase</fullName>
    </submittedName>
</protein>
<proteinExistence type="predicted"/>